<evidence type="ECO:0000313" key="2">
    <source>
        <dbReference type="EMBL" id="GIH43329.1"/>
    </source>
</evidence>
<dbReference type="Pfam" id="PF10027">
    <property type="entry name" value="DUF2269"/>
    <property type="match status" value="1"/>
</dbReference>
<feature type="transmembrane region" description="Helical" evidence="1">
    <location>
        <begin position="86"/>
        <end position="104"/>
    </location>
</feature>
<evidence type="ECO:0000256" key="1">
    <source>
        <dbReference type="SAM" id="Phobius"/>
    </source>
</evidence>
<accession>A0ABQ4G8H6</accession>
<keyword evidence="1" id="KW-0472">Membrane</keyword>
<keyword evidence="1" id="KW-0812">Transmembrane</keyword>
<evidence type="ECO:0008006" key="4">
    <source>
        <dbReference type="Google" id="ProtNLM"/>
    </source>
</evidence>
<keyword evidence="1" id="KW-1133">Transmembrane helix</keyword>
<sequence>MLSPRTRRAFTVVHIVAGVAVIGDVWGLALMHMAASASGSLPVGRAAFRFTSLMVSAGGVPLSLISLVTGLVLAILGGWGLRRPWVLVKLCIQLAIIATGALFIGPVLSQAPEAADLAQSHRTLVMLMAVQGSLLLVATVLAVYKPGGRRRPPRTAADPA</sequence>
<dbReference type="InterPro" id="IPR018729">
    <property type="entry name" value="DUF2269_transmembrane"/>
</dbReference>
<keyword evidence="3" id="KW-1185">Reference proteome</keyword>
<protein>
    <recommendedName>
        <fullName evidence="4">DUF2269 domain-containing protein</fullName>
    </recommendedName>
</protein>
<evidence type="ECO:0000313" key="3">
    <source>
        <dbReference type="Proteomes" id="UP000603904"/>
    </source>
</evidence>
<dbReference type="RefSeq" id="WP_204060448.1">
    <property type="nucleotide sequence ID" value="NZ_BAAAGP010000028.1"/>
</dbReference>
<gene>
    <name evidence="2" type="ORF">Mco01_63290</name>
</gene>
<feature type="transmembrane region" description="Helical" evidence="1">
    <location>
        <begin position="124"/>
        <end position="144"/>
    </location>
</feature>
<organism evidence="2 3">
    <name type="scientific">Microbispora corallina</name>
    <dbReference type="NCBI Taxonomy" id="83302"/>
    <lineage>
        <taxon>Bacteria</taxon>
        <taxon>Bacillati</taxon>
        <taxon>Actinomycetota</taxon>
        <taxon>Actinomycetes</taxon>
        <taxon>Streptosporangiales</taxon>
        <taxon>Streptosporangiaceae</taxon>
        <taxon>Microbispora</taxon>
    </lineage>
</organism>
<dbReference type="Proteomes" id="UP000603904">
    <property type="component" value="Unassembled WGS sequence"/>
</dbReference>
<feature type="transmembrane region" description="Helical" evidence="1">
    <location>
        <begin position="55"/>
        <end position="79"/>
    </location>
</feature>
<proteinExistence type="predicted"/>
<feature type="transmembrane region" description="Helical" evidence="1">
    <location>
        <begin position="12"/>
        <end position="35"/>
    </location>
</feature>
<dbReference type="EMBL" id="BOOC01000037">
    <property type="protein sequence ID" value="GIH43329.1"/>
    <property type="molecule type" value="Genomic_DNA"/>
</dbReference>
<name>A0ABQ4G8H6_9ACTN</name>
<comment type="caution">
    <text evidence="2">The sequence shown here is derived from an EMBL/GenBank/DDBJ whole genome shotgun (WGS) entry which is preliminary data.</text>
</comment>
<reference evidence="2 3" key="1">
    <citation type="submission" date="2021-01" db="EMBL/GenBank/DDBJ databases">
        <title>Whole genome shotgun sequence of Microbispora corallina NBRC 16416.</title>
        <authorList>
            <person name="Komaki H."/>
            <person name="Tamura T."/>
        </authorList>
    </citation>
    <scope>NUCLEOTIDE SEQUENCE [LARGE SCALE GENOMIC DNA]</scope>
    <source>
        <strain evidence="2 3">NBRC 16416</strain>
    </source>
</reference>